<dbReference type="KEGG" id="rhs:A3Q41_02786"/>
<dbReference type="RefSeq" id="WP_048319448.1">
    <property type="nucleotide sequence ID" value="NZ_CP015220.1"/>
</dbReference>
<protein>
    <recommendedName>
        <fullName evidence="5">5-formyltetrahydrofolate cyclo-ligase</fullName>
        <ecNumber evidence="5">6.3.3.2</ecNumber>
    </recommendedName>
</protein>
<evidence type="ECO:0000313" key="6">
    <source>
        <dbReference type="EMBL" id="AMY24080.1"/>
    </source>
</evidence>
<comment type="similarity">
    <text evidence="1 5">Belongs to the 5-formyltetrahydrofolate cyclo-ligase family.</text>
</comment>
<dbReference type="GO" id="GO:0005524">
    <property type="term" value="F:ATP binding"/>
    <property type="evidence" value="ECO:0007669"/>
    <property type="project" value="UniProtKB-KW"/>
</dbReference>
<reference evidence="6 7" key="1">
    <citation type="journal article" date="2016" name="Genome Announc.">
        <title>Complete Genome and Plasmid Sequences for Rhodococcus fascians D188 and Draft Sequences for Rhodococcus Isolates PBTS 1 and PBTS 2.</title>
        <authorList>
            <person name="Stamler R.A."/>
            <person name="Vereecke D."/>
            <person name="Zhang Y."/>
            <person name="Schilkey F."/>
            <person name="Devitt N."/>
            <person name="Randall J.J."/>
        </authorList>
    </citation>
    <scope>NUCLEOTIDE SEQUENCE [LARGE SCALE GENOMIC DNA]</scope>
    <source>
        <strain evidence="6 7">PBTS2</strain>
    </source>
</reference>
<dbReference type="PATRIC" id="fig|1653479.3.peg.2817"/>
<dbReference type="OrthoDB" id="3242798at2"/>
<dbReference type="InterPro" id="IPR037171">
    <property type="entry name" value="NagB/RpiA_transferase-like"/>
</dbReference>
<dbReference type="EMBL" id="CP015220">
    <property type="protein sequence ID" value="AMY24080.1"/>
    <property type="molecule type" value="Genomic_DNA"/>
</dbReference>
<feature type="binding site" evidence="4">
    <location>
        <position position="61"/>
    </location>
    <ligand>
        <name>substrate</name>
    </ligand>
</feature>
<dbReference type="AlphaFoldDB" id="A0A143QM00"/>
<evidence type="ECO:0000256" key="4">
    <source>
        <dbReference type="PIRSR" id="PIRSR006806-1"/>
    </source>
</evidence>
<evidence type="ECO:0000256" key="2">
    <source>
        <dbReference type="ARBA" id="ARBA00022741"/>
    </source>
</evidence>
<proteinExistence type="inferred from homology"/>
<dbReference type="Pfam" id="PF01812">
    <property type="entry name" value="5-FTHF_cyc-lig"/>
    <property type="match status" value="1"/>
</dbReference>
<organism evidence="6 7">
    <name type="scientific">Rhodococcoides fascians</name>
    <name type="common">Rhodococcus fascians</name>
    <dbReference type="NCBI Taxonomy" id="1828"/>
    <lineage>
        <taxon>Bacteria</taxon>
        <taxon>Bacillati</taxon>
        <taxon>Actinomycetota</taxon>
        <taxon>Actinomycetes</taxon>
        <taxon>Mycobacteriales</taxon>
        <taxon>Nocardiaceae</taxon>
        <taxon>Rhodococcoides</taxon>
    </lineage>
</organism>
<dbReference type="GO" id="GO:0030272">
    <property type="term" value="F:5-formyltetrahydrofolate cyclo-ligase activity"/>
    <property type="evidence" value="ECO:0007669"/>
    <property type="project" value="UniProtKB-EC"/>
</dbReference>
<name>A0A143QM00_RHOFA</name>
<dbReference type="SUPFAM" id="SSF100950">
    <property type="entry name" value="NagB/RpiA/CoA transferase-like"/>
    <property type="match status" value="1"/>
</dbReference>
<dbReference type="PANTHER" id="PTHR23407:SF1">
    <property type="entry name" value="5-FORMYLTETRAHYDROFOLATE CYCLO-LIGASE"/>
    <property type="match status" value="1"/>
</dbReference>
<keyword evidence="7" id="KW-1185">Reference proteome</keyword>
<comment type="catalytic activity">
    <reaction evidence="5">
        <text>(6S)-5-formyl-5,6,7,8-tetrahydrofolate + ATP = (6R)-5,10-methenyltetrahydrofolate + ADP + phosphate</text>
        <dbReference type="Rhea" id="RHEA:10488"/>
        <dbReference type="ChEBI" id="CHEBI:30616"/>
        <dbReference type="ChEBI" id="CHEBI:43474"/>
        <dbReference type="ChEBI" id="CHEBI:57455"/>
        <dbReference type="ChEBI" id="CHEBI:57457"/>
        <dbReference type="ChEBI" id="CHEBI:456216"/>
        <dbReference type="EC" id="6.3.3.2"/>
    </reaction>
</comment>
<accession>A0A143QM00</accession>
<keyword evidence="5" id="KW-0460">Magnesium</keyword>
<evidence type="ECO:0000313" key="7">
    <source>
        <dbReference type="Proteomes" id="UP000076038"/>
    </source>
</evidence>
<dbReference type="GO" id="GO:0009396">
    <property type="term" value="P:folic acid-containing compound biosynthetic process"/>
    <property type="evidence" value="ECO:0007669"/>
    <property type="project" value="TreeGrafter"/>
</dbReference>
<evidence type="ECO:0000256" key="3">
    <source>
        <dbReference type="ARBA" id="ARBA00022840"/>
    </source>
</evidence>
<dbReference type="GO" id="GO:0046872">
    <property type="term" value="F:metal ion binding"/>
    <property type="evidence" value="ECO:0007669"/>
    <property type="project" value="UniProtKB-KW"/>
</dbReference>
<dbReference type="PIRSF" id="PIRSF006806">
    <property type="entry name" value="FTHF_cligase"/>
    <property type="match status" value="1"/>
</dbReference>
<dbReference type="Gene3D" id="3.40.50.10420">
    <property type="entry name" value="NagB/RpiA/CoA transferase-like"/>
    <property type="match status" value="1"/>
</dbReference>
<feature type="binding site" evidence="4">
    <location>
        <position position="56"/>
    </location>
    <ligand>
        <name>substrate</name>
    </ligand>
</feature>
<reference evidence="7" key="2">
    <citation type="submission" date="2016-04" db="EMBL/GenBank/DDBJ databases">
        <title>Complete Genome and Plasmid Sequences for Rhodococcus fascians D188 and Draft Sequences for Rhodococcus spp. Isolates PBTS 1 and PBTS 2.</title>
        <authorList>
            <person name="Stamer R."/>
            <person name="Vereecke D."/>
            <person name="Zhang Y."/>
            <person name="Schilkey F."/>
            <person name="Devitt N."/>
            <person name="Randall J."/>
        </authorList>
    </citation>
    <scope>NUCLEOTIDE SEQUENCE [LARGE SCALE GENOMIC DNA]</scope>
    <source>
        <strain evidence="7">PBTS2</strain>
    </source>
</reference>
<dbReference type="InterPro" id="IPR002698">
    <property type="entry name" value="FTHF_cligase"/>
</dbReference>
<comment type="cofactor">
    <cofactor evidence="5">
        <name>Mg(2+)</name>
        <dbReference type="ChEBI" id="CHEBI:18420"/>
    </cofactor>
</comment>
<sequence length="198" mass="21315">MSVPEFSENTPKDLWREHVLAERRLLDDAQRAMESSALCHAVGELAAEHSVVAAYVPIGREPGSIEMLDAMAAAGATVLLPSAHEPGPLKWARYEGRDALVRAPYGLLEPSGPLLEPDAVGQCSVVLLPALAVDRRGVRLGRGAGFYDRTLDLCSPEAMLVAIVRDEELSSRLPAEPHDRRVTHALTPDGGLVRLGTE</sequence>
<feature type="binding site" evidence="4">
    <location>
        <begin position="139"/>
        <end position="147"/>
    </location>
    <ligand>
        <name>ATP</name>
        <dbReference type="ChEBI" id="CHEBI:30616"/>
    </ligand>
</feature>
<evidence type="ECO:0000256" key="5">
    <source>
        <dbReference type="RuleBase" id="RU361279"/>
    </source>
</evidence>
<dbReference type="Proteomes" id="UP000076038">
    <property type="component" value="Chromosome"/>
</dbReference>
<keyword evidence="2 4" id="KW-0547">Nucleotide-binding</keyword>
<dbReference type="GO" id="GO:0035999">
    <property type="term" value="P:tetrahydrofolate interconversion"/>
    <property type="evidence" value="ECO:0007669"/>
    <property type="project" value="TreeGrafter"/>
</dbReference>
<evidence type="ECO:0000256" key="1">
    <source>
        <dbReference type="ARBA" id="ARBA00010638"/>
    </source>
</evidence>
<dbReference type="NCBIfam" id="TIGR02727">
    <property type="entry name" value="MTHFS_bact"/>
    <property type="match status" value="1"/>
</dbReference>
<gene>
    <name evidence="6" type="ORF">A3Q41_02786</name>
</gene>
<keyword evidence="6" id="KW-0436">Ligase</keyword>
<keyword evidence="3 4" id="KW-0067">ATP-binding</keyword>
<keyword evidence="5" id="KW-0479">Metal-binding</keyword>
<feature type="binding site" evidence="4">
    <location>
        <begin position="12"/>
        <end position="16"/>
    </location>
    <ligand>
        <name>ATP</name>
        <dbReference type="ChEBI" id="CHEBI:30616"/>
    </ligand>
</feature>
<dbReference type="EC" id="6.3.3.2" evidence="5"/>
<dbReference type="PANTHER" id="PTHR23407">
    <property type="entry name" value="ATPASE INHIBITOR/5-FORMYLTETRAHYDROFOLATE CYCLO-LIGASE"/>
    <property type="match status" value="1"/>
</dbReference>
<dbReference type="InterPro" id="IPR024185">
    <property type="entry name" value="FTHF_cligase-like_sf"/>
</dbReference>